<evidence type="ECO:0000256" key="3">
    <source>
        <dbReference type="ARBA" id="ARBA00023040"/>
    </source>
</evidence>
<name>Q4RE55_TETNG</name>
<dbReference type="OrthoDB" id="6159456at2759"/>
<keyword evidence="5" id="KW-0807">Transducer</keyword>
<protein>
    <submittedName>
        <fullName evidence="6">(spotted green pufferfish) hypothetical protein</fullName>
    </submittedName>
</protein>
<sequence>RIVELFPAVPINPHWGIVSKCLTYSKAACDPFVYSLLRHQYKKTCTDIINRLLKRSSLNASGSSQDNQVNSIPTAE</sequence>
<organism evidence="6">
    <name type="scientific">Tetraodon nigroviridis</name>
    <name type="common">Spotted green pufferfish</name>
    <name type="synonym">Chelonodon nigroviridis</name>
    <dbReference type="NCBI Taxonomy" id="99883"/>
    <lineage>
        <taxon>Eukaryota</taxon>
        <taxon>Metazoa</taxon>
        <taxon>Chordata</taxon>
        <taxon>Craniata</taxon>
        <taxon>Vertebrata</taxon>
        <taxon>Euteleostomi</taxon>
        <taxon>Actinopterygii</taxon>
        <taxon>Neopterygii</taxon>
        <taxon>Teleostei</taxon>
        <taxon>Neoteleostei</taxon>
        <taxon>Acanthomorphata</taxon>
        <taxon>Eupercaria</taxon>
        <taxon>Tetraodontiformes</taxon>
        <taxon>Tetradontoidea</taxon>
        <taxon>Tetraodontidae</taxon>
        <taxon>Tetraodon</taxon>
    </lineage>
</organism>
<dbReference type="PANTHER" id="PTHR24245">
    <property type="entry name" value="G-PROTEIN COUPLED RECEPTOR"/>
    <property type="match status" value="1"/>
</dbReference>
<dbReference type="AlphaFoldDB" id="Q4RE55"/>
<evidence type="ECO:0000256" key="2">
    <source>
        <dbReference type="ARBA" id="ARBA00022475"/>
    </source>
</evidence>
<dbReference type="Gene3D" id="1.20.1070.10">
    <property type="entry name" value="Rhodopsin 7-helix transmembrane proteins"/>
    <property type="match status" value="1"/>
</dbReference>
<evidence type="ECO:0000256" key="4">
    <source>
        <dbReference type="ARBA" id="ARBA00023170"/>
    </source>
</evidence>
<dbReference type="PANTHER" id="PTHR24245:SF6">
    <property type="entry name" value="G-PROTEIN COUPLED RECEPTOR 26"/>
    <property type="match status" value="1"/>
</dbReference>
<accession>Q4RE55</accession>
<reference evidence="6" key="1">
    <citation type="journal article" date="2004" name="Nature">
        <title>Genome duplication in the teleost fish Tetraodon nigroviridis reveals the early vertebrate proto-karyotype.</title>
        <authorList>
            <person name="Jaillon O."/>
            <person name="Aury J.-M."/>
            <person name="Brunet F."/>
            <person name="Petit J.-L."/>
            <person name="Stange-Thomann N."/>
            <person name="Mauceli E."/>
            <person name="Bouneau L."/>
            <person name="Fischer C."/>
            <person name="Ozouf-Costaz C."/>
            <person name="Bernot A."/>
            <person name="Nicaud S."/>
            <person name="Jaffe D."/>
            <person name="Fisher S."/>
            <person name="Lutfalla G."/>
            <person name="Dossat C."/>
            <person name="Segurens B."/>
            <person name="Dasilva C."/>
            <person name="Salanoubat M."/>
            <person name="Levy M."/>
            <person name="Boudet N."/>
            <person name="Castellano S."/>
            <person name="Anthouard V."/>
            <person name="Jubin C."/>
            <person name="Castelli V."/>
            <person name="Katinka M."/>
            <person name="Vacherie B."/>
            <person name="Biemont C."/>
            <person name="Skalli Z."/>
            <person name="Cattolico L."/>
            <person name="Poulain J."/>
            <person name="De Berardinis V."/>
            <person name="Cruaud C."/>
            <person name="Duprat S."/>
            <person name="Brottier P."/>
            <person name="Coutanceau J.-P."/>
            <person name="Gouzy J."/>
            <person name="Parra G."/>
            <person name="Lardier G."/>
            <person name="Chapple C."/>
            <person name="McKernan K.J."/>
            <person name="McEwan P."/>
            <person name="Bosak S."/>
            <person name="Kellis M."/>
            <person name="Volff J.-N."/>
            <person name="Guigo R."/>
            <person name="Zody M.C."/>
            <person name="Mesirov J."/>
            <person name="Lindblad-Toh K."/>
            <person name="Birren B."/>
            <person name="Nusbaum C."/>
            <person name="Kahn D."/>
            <person name="Robinson-Rechavi M."/>
            <person name="Laudet V."/>
            <person name="Schachter V."/>
            <person name="Quetier F."/>
            <person name="Saurin W."/>
            <person name="Scarpelli C."/>
            <person name="Wincker P."/>
            <person name="Lander E.S."/>
            <person name="Weissenbach J."/>
            <person name="Roest Crollius H."/>
        </authorList>
    </citation>
    <scope>NUCLEOTIDE SEQUENCE [LARGE SCALE GENOMIC DNA]</scope>
</reference>
<dbReference type="KEGG" id="tng:GSTEN00035915G001"/>
<proteinExistence type="predicted"/>
<comment type="subcellular location">
    <subcellularLocation>
        <location evidence="1">Cell membrane</location>
        <topology evidence="1">Multi-pass membrane protein</topology>
    </subcellularLocation>
</comment>
<dbReference type="GO" id="GO:0005886">
    <property type="term" value="C:plasma membrane"/>
    <property type="evidence" value="ECO:0007669"/>
    <property type="project" value="UniProtKB-SubCell"/>
</dbReference>
<evidence type="ECO:0000256" key="1">
    <source>
        <dbReference type="ARBA" id="ARBA00004651"/>
    </source>
</evidence>
<dbReference type="SUPFAM" id="SSF81321">
    <property type="entry name" value="Family A G protein-coupled receptor-like"/>
    <property type="match status" value="1"/>
</dbReference>
<keyword evidence="3" id="KW-0297">G-protein coupled receptor</keyword>
<keyword evidence="4" id="KW-0675">Receptor</keyword>
<keyword evidence="2" id="KW-1003">Cell membrane</keyword>
<comment type="caution">
    <text evidence="6">The sequence shown here is derived from an EMBL/GenBank/DDBJ whole genome shotgun (WGS) entry which is preliminary data.</text>
</comment>
<evidence type="ECO:0000313" key="6">
    <source>
        <dbReference type="EMBL" id="CAG13327.1"/>
    </source>
</evidence>
<dbReference type="InterPro" id="IPR051880">
    <property type="entry name" value="GPC_Orphan_Receptors"/>
</dbReference>
<gene>
    <name evidence="6" type="ORF">GSTENG00035915001</name>
</gene>
<reference evidence="6" key="2">
    <citation type="submission" date="2004-02" db="EMBL/GenBank/DDBJ databases">
        <authorList>
            <consortium name="Genoscope"/>
            <consortium name="Whitehead Institute Centre for Genome Research"/>
        </authorList>
    </citation>
    <scope>NUCLEOTIDE SEQUENCE</scope>
</reference>
<dbReference type="EMBL" id="CAAE01015135">
    <property type="protein sequence ID" value="CAG13327.1"/>
    <property type="molecule type" value="Genomic_DNA"/>
</dbReference>
<keyword evidence="2" id="KW-0472">Membrane</keyword>
<dbReference type="GO" id="GO:0007189">
    <property type="term" value="P:adenylate cyclase-activating G protein-coupled receptor signaling pathway"/>
    <property type="evidence" value="ECO:0007669"/>
    <property type="project" value="TreeGrafter"/>
</dbReference>
<dbReference type="GO" id="GO:0004930">
    <property type="term" value="F:G protein-coupled receptor activity"/>
    <property type="evidence" value="ECO:0007669"/>
    <property type="project" value="UniProtKB-KW"/>
</dbReference>
<feature type="non-terminal residue" evidence="6">
    <location>
        <position position="1"/>
    </location>
</feature>
<evidence type="ECO:0000256" key="5">
    <source>
        <dbReference type="ARBA" id="ARBA00023224"/>
    </source>
</evidence>